<sequence>MRAIFFLTFCLLSFFATLSSVGANPEQTEPTPDTTELKTKDSNKIPQVFYGTIRKNVPVVMARVRTTLDDAANLEDGAVAAVNAVLLEGGATAITAAVWRIIMDATERDVAPMDGPAAEGELVVSLDGVVSTFSDGRGAPCSNNRLV</sequence>
<evidence type="ECO:0008006" key="4">
    <source>
        <dbReference type="Google" id="ProtNLM"/>
    </source>
</evidence>
<keyword evidence="3" id="KW-1185">Reference proteome</keyword>
<evidence type="ECO:0000256" key="1">
    <source>
        <dbReference type="SAM" id="SignalP"/>
    </source>
</evidence>
<dbReference type="EMBL" id="SSOP01000137">
    <property type="protein sequence ID" value="KAB5590899.1"/>
    <property type="molecule type" value="Genomic_DNA"/>
</dbReference>
<evidence type="ECO:0000313" key="3">
    <source>
        <dbReference type="Proteomes" id="UP000383932"/>
    </source>
</evidence>
<evidence type="ECO:0000313" key="2">
    <source>
        <dbReference type="EMBL" id="KAB5590899.1"/>
    </source>
</evidence>
<name>A0A5N5QGZ6_9AGAM</name>
<comment type="caution">
    <text evidence="2">The sequence shown here is derived from an EMBL/GenBank/DDBJ whole genome shotgun (WGS) entry which is preliminary data.</text>
</comment>
<organism evidence="2 3">
    <name type="scientific">Ceratobasidium theobromae</name>
    <dbReference type="NCBI Taxonomy" id="1582974"/>
    <lineage>
        <taxon>Eukaryota</taxon>
        <taxon>Fungi</taxon>
        <taxon>Dikarya</taxon>
        <taxon>Basidiomycota</taxon>
        <taxon>Agaricomycotina</taxon>
        <taxon>Agaricomycetes</taxon>
        <taxon>Cantharellales</taxon>
        <taxon>Ceratobasidiaceae</taxon>
        <taxon>Ceratobasidium</taxon>
    </lineage>
</organism>
<gene>
    <name evidence="2" type="ORF">CTheo_5651</name>
</gene>
<keyword evidence="1" id="KW-0732">Signal</keyword>
<reference evidence="2 3" key="1">
    <citation type="journal article" date="2019" name="Fungal Biol. Biotechnol.">
        <title>Draft genome sequence of fastidious pathogen Ceratobasidium theobromae, which causes vascular-streak dieback in Theobroma cacao.</title>
        <authorList>
            <person name="Ali S.S."/>
            <person name="Asman A."/>
            <person name="Shao J."/>
            <person name="Firmansyah A.P."/>
            <person name="Susilo A.W."/>
            <person name="Rosmana A."/>
            <person name="McMahon P."/>
            <person name="Junaid M."/>
            <person name="Guest D."/>
            <person name="Kheng T.Y."/>
            <person name="Meinhardt L.W."/>
            <person name="Bailey B.A."/>
        </authorList>
    </citation>
    <scope>NUCLEOTIDE SEQUENCE [LARGE SCALE GENOMIC DNA]</scope>
    <source>
        <strain evidence="2 3">CT2</strain>
    </source>
</reference>
<proteinExistence type="predicted"/>
<feature type="signal peptide" evidence="1">
    <location>
        <begin position="1"/>
        <end position="23"/>
    </location>
</feature>
<dbReference type="AlphaFoldDB" id="A0A5N5QGZ6"/>
<feature type="chain" id="PRO_5024412324" description="Effector protein" evidence="1">
    <location>
        <begin position="24"/>
        <end position="147"/>
    </location>
</feature>
<protein>
    <recommendedName>
        <fullName evidence="4">Effector protein</fullName>
    </recommendedName>
</protein>
<dbReference type="Proteomes" id="UP000383932">
    <property type="component" value="Unassembled WGS sequence"/>
</dbReference>
<accession>A0A5N5QGZ6</accession>